<accession>A0A7M1KWB1</accession>
<dbReference type="EMBL" id="CP063067">
    <property type="protein sequence ID" value="QOQ80158.1"/>
    <property type="molecule type" value="Genomic_DNA"/>
</dbReference>
<protein>
    <submittedName>
        <fullName evidence="1">Uncharacterized protein</fullName>
    </submittedName>
</protein>
<name>A0A7M1KWB1_9LACT</name>
<dbReference type="GO" id="GO:0006355">
    <property type="term" value="P:regulation of DNA-templated transcription"/>
    <property type="evidence" value="ECO:0007669"/>
    <property type="project" value="InterPro"/>
</dbReference>
<geneLocation type="plasmid" evidence="1 2">
    <name>pT4303</name>
</geneLocation>
<keyword evidence="1" id="KW-0614">Plasmid</keyword>
<sequence>MNNEDVRVSLLMPKDLKEEVEKKAKNMGLSFSAYVRMVLIKDIKK</sequence>
<dbReference type="Proteomes" id="UP000595091">
    <property type="component" value="Plasmid pT4303"/>
</dbReference>
<dbReference type="RefSeq" id="WP_197559202.1">
    <property type="nucleotide sequence ID" value="NZ_CP063067.1"/>
</dbReference>
<dbReference type="SUPFAM" id="SSF47598">
    <property type="entry name" value="Ribbon-helix-helix"/>
    <property type="match status" value="1"/>
</dbReference>
<organism evidence="1 2">
    <name type="scientific">Aerococcus urinaeequi</name>
    <dbReference type="NCBI Taxonomy" id="51665"/>
    <lineage>
        <taxon>Bacteria</taxon>
        <taxon>Bacillati</taxon>
        <taxon>Bacillota</taxon>
        <taxon>Bacilli</taxon>
        <taxon>Lactobacillales</taxon>
        <taxon>Aerococcaceae</taxon>
        <taxon>Aerococcus</taxon>
    </lineage>
</organism>
<dbReference type="InterPro" id="IPR013321">
    <property type="entry name" value="Arc_rbn_hlx_hlx"/>
</dbReference>
<dbReference type="InterPro" id="IPR010985">
    <property type="entry name" value="Ribbon_hlx_hlx"/>
</dbReference>
<evidence type="ECO:0000313" key="2">
    <source>
        <dbReference type="Proteomes" id="UP000595091"/>
    </source>
</evidence>
<dbReference type="Gene3D" id="1.10.1220.10">
    <property type="entry name" value="Met repressor-like"/>
    <property type="match status" value="1"/>
</dbReference>
<gene>
    <name evidence="1" type="ORF">IMX20_09715</name>
</gene>
<proteinExistence type="predicted"/>
<dbReference type="AlphaFoldDB" id="A0A7M1KWB1"/>
<reference evidence="1 2" key="1">
    <citation type="submission" date="2020-10" db="EMBL/GenBank/DDBJ databases">
        <title>Plasmid carrying two tetracycline resistance determinant.</title>
        <authorList>
            <person name="Yang Q."/>
        </authorList>
    </citation>
    <scope>NUCLEOTIDE SEQUENCE [LARGE SCALE GENOMIC DNA]</scope>
    <source>
        <strain evidence="1 2">T43</strain>
        <plasmid evidence="1 2">pT4303</plasmid>
    </source>
</reference>
<evidence type="ECO:0000313" key="1">
    <source>
        <dbReference type="EMBL" id="QOQ80158.1"/>
    </source>
</evidence>